<dbReference type="STRING" id="697282.Mettu_4068"/>
<sequence length="76" mass="8785">MRVRGTQNSPILTSYSSAMIEHKKSIPDRNYFYEAFRLHLSLSNPCINVQNDLLTCTIILSVMLPAINYVQHHELH</sequence>
<gene>
    <name evidence="1" type="ORF">Mettu_4068</name>
</gene>
<name>G3J143_METTV</name>
<dbReference type="AlphaFoldDB" id="G3J143"/>
<proteinExistence type="predicted"/>
<protein>
    <submittedName>
        <fullName evidence="1">Uncharacterized protein</fullName>
    </submittedName>
</protein>
<dbReference type="EMBL" id="JH109153">
    <property type="protein sequence ID" value="EGW20915.1"/>
    <property type="molecule type" value="Genomic_DNA"/>
</dbReference>
<organism evidence="1 2">
    <name type="scientific">Methylobacter tundripaludum (strain ATCC BAA-1195 / DSM 17260 / SV96)</name>
    <dbReference type="NCBI Taxonomy" id="697282"/>
    <lineage>
        <taxon>Bacteria</taxon>
        <taxon>Pseudomonadati</taxon>
        <taxon>Pseudomonadota</taxon>
        <taxon>Gammaproteobacteria</taxon>
        <taxon>Methylococcales</taxon>
        <taxon>Methylococcaceae</taxon>
        <taxon>Methylobacter</taxon>
    </lineage>
</organism>
<evidence type="ECO:0000313" key="1">
    <source>
        <dbReference type="EMBL" id="EGW20915.1"/>
    </source>
</evidence>
<dbReference type="HOGENOM" id="CLU_2650374_0_0_6"/>
<reference evidence="1 2" key="1">
    <citation type="submission" date="2011-06" db="EMBL/GenBank/DDBJ databases">
        <title>Genomic sequence of Methylobacter tundripaludum SV96.</title>
        <authorList>
            <consortium name="US DOE Joint Genome Institute"/>
            <person name="Lucas S."/>
            <person name="Han J."/>
            <person name="Lapidus A."/>
            <person name="Cheng J.-F."/>
            <person name="Goodwin L."/>
            <person name="Pitluck S."/>
            <person name="Held B."/>
            <person name="Detter J.C."/>
            <person name="Han C."/>
            <person name="Tapia R."/>
            <person name="Land M."/>
            <person name="Hauser L."/>
            <person name="Kyrpides N."/>
            <person name="Ivanova N."/>
            <person name="Ovchinnikova G."/>
            <person name="Pagani I."/>
            <person name="Klotz M.G."/>
            <person name="Dispirito A.A."/>
            <person name="Murrell J.C."/>
            <person name="Dunfield P."/>
            <person name="Kalyuzhnaya M.G."/>
            <person name="Svenning M."/>
            <person name="Trotsenko Y.A."/>
            <person name="Stein L.Y."/>
            <person name="Woyke T."/>
        </authorList>
    </citation>
    <scope>NUCLEOTIDE SEQUENCE [LARGE SCALE GENOMIC DNA]</scope>
    <source>
        <strain evidence="2">ATCC BAA-1195 / DSM 17260 / SV96</strain>
    </source>
</reference>
<accession>G3J143</accession>
<dbReference type="Proteomes" id="UP000004664">
    <property type="component" value="Unassembled WGS sequence"/>
</dbReference>
<keyword evidence="2" id="KW-1185">Reference proteome</keyword>
<evidence type="ECO:0000313" key="2">
    <source>
        <dbReference type="Proteomes" id="UP000004664"/>
    </source>
</evidence>